<dbReference type="GeneID" id="85327193"/>
<protein>
    <submittedName>
        <fullName evidence="2">Uncharacterized protein</fullName>
    </submittedName>
</protein>
<feature type="compositionally biased region" description="Basic and acidic residues" evidence="1">
    <location>
        <begin position="52"/>
        <end position="64"/>
    </location>
</feature>
<comment type="caution">
    <text evidence="2">The sequence shown here is derived from an EMBL/GenBank/DDBJ whole genome shotgun (WGS) entry which is preliminary data.</text>
</comment>
<evidence type="ECO:0000256" key="1">
    <source>
        <dbReference type="SAM" id="MobiDB-lite"/>
    </source>
</evidence>
<feature type="compositionally biased region" description="Basic residues" evidence="1">
    <location>
        <begin position="360"/>
        <end position="371"/>
    </location>
</feature>
<dbReference type="Proteomes" id="UP001172101">
    <property type="component" value="Unassembled WGS sequence"/>
</dbReference>
<feature type="region of interest" description="Disordered" evidence="1">
    <location>
        <begin position="227"/>
        <end position="395"/>
    </location>
</feature>
<dbReference type="EMBL" id="JAUIRO010000004">
    <property type="protein sequence ID" value="KAK0717921.1"/>
    <property type="molecule type" value="Genomic_DNA"/>
</dbReference>
<accession>A0AA40DYS9</accession>
<organism evidence="2 3">
    <name type="scientific">Lasiosphaeria miniovina</name>
    <dbReference type="NCBI Taxonomy" id="1954250"/>
    <lineage>
        <taxon>Eukaryota</taxon>
        <taxon>Fungi</taxon>
        <taxon>Dikarya</taxon>
        <taxon>Ascomycota</taxon>
        <taxon>Pezizomycotina</taxon>
        <taxon>Sordariomycetes</taxon>
        <taxon>Sordariomycetidae</taxon>
        <taxon>Sordariales</taxon>
        <taxon>Lasiosphaeriaceae</taxon>
        <taxon>Lasiosphaeria</taxon>
    </lineage>
</organism>
<name>A0AA40DYS9_9PEZI</name>
<feature type="compositionally biased region" description="Polar residues" evidence="1">
    <location>
        <begin position="283"/>
        <end position="302"/>
    </location>
</feature>
<feature type="compositionally biased region" description="Polar residues" evidence="1">
    <location>
        <begin position="316"/>
        <end position="338"/>
    </location>
</feature>
<feature type="compositionally biased region" description="Polar residues" evidence="1">
    <location>
        <begin position="377"/>
        <end position="386"/>
    </location>
</feature>
<gene>
    <name evidence="2" type="ORF">B0T26DRAFT_741076</name>
</gene>
<sequence>MPRQLPWLVKGKGNQAAAPPKQPASSASASASSASHSPAPPPANRPTPQTTKSEEHDPSSDARTKSRRSLGLRSFAPVRSPSTSPPPEPVKEEFMIDGVDSDDRYRMVEDEFFAVAGDFTRHLHAAEYKRLKTLANSENAEAIQNISRPVTGDMRDLVKRRRAALENAAKQHQAIPKAPGKRASGDGSESDDEESSSPWAHTSLRGLMDSPRKKAVPLAILGSVVAGSRAAVSSRERLNASPSRQLARRSDAESRMKTENTDDEDDDDDDDDDDLDNQAPWPTRQQPQRLSKSAEISLSRHNTAGKPLVKLESRPHQTPQDEPGSGSSNKSKTVNLPSIKQPKYSQLDPDEDGNFFSGLRTRRAERRRRHEIKTEANVKTSDSQAVDLSEIPSFL</sequence>
<feature type="region of interest" description="Disordered" evidence="1">
    <location>
        <begin position="1"/>
        <end position="96"/>
    </location>
</feature>
<dbReference type="RefSeq" id="XP_060296714.1">
    <property type="nucleotide sequence ID" value="XM_060443923.1"/>
</dbReference>
<dbReference type="AlphaFoldDB" id="A0AA40DYS9"/>
<feature type="compositionally biased region" description="Basic and acidic residues" evidence="1">
    <location>
        <begin position="248"/>
        <end position="260"/>
    </location>
</feature>
<feature type="region of interest" description="Disordered" evidence="1">
    <location>
        <begin position="166"/>
        <end position="210"/>
    </location>
</feature>
<evidence type="ECO:0000313" key="2">
    <source>
        <dbReference type="EMBL" id="KAK0717921.1"/>
    </source>
</evidence>
<reference evidence="2" key="1">
    <citation type="submission" date="2023-06" db="EMBL/GenBank/DDBJ databases">
        <title>Genome-scale phylogeny and comparative genomics of the fungal order Sordariales.</title>
        <authorList>
            <consortium name="Lawrence Berkeley National Laboratory"/>
            <person name="Hensen N."/>
            <person name="Bonometti L."/>
            <person name="Westerberg I."/>
            <person name="Brannstrom I.O."/>
            <person name="Guillou S."/>
            <person name="Cros-Aarteil S."/>
            <person name="Calhoun S."/>
            <person name="Haridas S."/>
            <person name="Kuo A."/>
            <person name="Mondo S."/>
            <person name="Pangilinan J."/>
            <person name="Riley R."/>
            <person name="LaButti K."/>
            <person name="Andreopoulos B."/>
            <person name="Lipzen A."/>
            <person name="Chen C."/>
            <person name="Yanf M."/>
            <person name="Daum C."/>
            <person name="Ng V."/>
            <person name="Clum A."/>
            <person name="Steindorff A."/>
            <person name="Ohm R."/>
            <person name="Martin F."/>
            <person name="Silar P."/>
            <person name="Natvig D."/>
            <person name="Lalanne C."/>
            <person name="Gautier V."/>
            <person name="Ament-velasquez S.L."/>
            <person name="Kruys A."/>
            <person name="Hutchinson M.I."/>
            <person name="Powell A.J."/>
            <person name="Barry K."/>
            <person name="Miller A.N."/>
            <person name="Grigoriev I.V."/>
            <person name="Debuchy R."/>
            <person name="Gladieux P."/>
            <person name="Thoren M.H."/>
            <person name="Johannesson H."/>
        </authorList>
    </citation>
    <scope>NUCLEOTIDE SEQUENCE</scope>
    <source>
        <strain evidence="2">SMH2392-1A</strain>
    </source>
</reference>
<proteinExistence type="predicted"/>
<keyword evidence="3" id="KW-1185">Reference proteome</keyword>
<evidence type="ECO:0000313" key="3">
    <source>
        <dbReference type="Proteomes" id="UP001172101"/>
    </source>
</evidence>
<feature type="compositionally biased region" description="Low complexity" evidence="1">
    <location>
        <begin position="16"/>
        <end position="37"/>
    </location>
</feature>
<feature type="compositionally biased region" description="Acidic residues" evidence="1">
    <location>
        <begin position="261"/>
        <end position="276"/>
    </location>
</feature>